<dbReference type="EMBL" id="BAAANN010000038">
    <property type="protein sequence ID" value="GAA1983430.1"/>
    <property type="molecule type" value="Genomic_DNA"/>
</dbReference>
<dbReference type="Proteomes" id="UP001501116">
    <property type="component" value="Unassembled WGS sequence"/>
</dbReference>
<gene>
    <name evidence="1" type="ORF">GCM10009754_70740</name>
</gene>
<evidence type="ECO:0000313" key="2">
    <source>
        <dbReference type="Proteomes" id="UP001501116"/>
    </source>
</evidence>
<organism evidence="1 2">
    <name type="scientific">Amycolatopsis minnesotensis</name>
    <dbReference type="NCBI Taxonomy" id="337894"/>
    <lineage>
        <taxon>Bacteria</taxon>
        <taxon>Bacillati</taxon>
        <taxon>Actinomycetota</taxon>
        <taxon>Actinomycetes</taxon>
        <taxon>Pseudonocardiales</taxon>
        <taxon>Pseudonocardiaceae</taxon>
        <taxon>Amycolatopsis</taxon>
    </lineage>
</organism>
<evidence type="ECO:0000313" key="1">
    <source>
        <dbReference type="EMBL" id="GAA1983430.1"/>
    </source>
</evidence>
<accession>A0ABP5DNL8</accession>
<comment type="caution">
    <text evidence="1">The sequence shown here is derived from an EMBL/GenBank/DDBJ whole genome shotgun (WGS) entry which is preliminary data.</text>
</comment>
<protein>
    <submittedName>
        <fullName evidence="1">Uncharacterized protein</fullName>
    </submittedName>
</protein>
<sequence>MSNCGRLAARVHAIRLELSHETDVTLPDGTRMPLVLAREASDITLPAEVDAGDELVAVWEADEVDWLCDFAKNGRADILCRVRTGADEIKIRDVRGYRPVAMGRDA</sequence>
<name>A0ABP5DNL8_9PSEU</name>
<proteinExistence type="predicted"/>
<reference evidence="2" key="1">
    <citation type="journal article" date="2019" name="Int. J. Syst. Evol. Microbiol.">
        <title>The Global Catalogue of Microorganisms (GCM) 10K type strain sequencing project: providing services to taxonomists for standard genome sequencing and annotation.</title>
        <authorList>
            <consortium name="The Broad Institute Genomics Platform"/>
            <consortium name="The Broad Institute Genome Sequencing Center for Infectious Disease"/>
            <person name="Wu L."/>
            <person name="Ma J."/>
        </authorList>
    </citation>
    <scope>NUCLEOTIDE SEQUENCE [LARGE SCALE GENOMIC DNA]</scope>
    <source>
        <strain evidence="2">JCM 14545</strain>
    </source>
</reference>
<keyword evidence="2" id="KW-1185">Reference proteome</keyword>